<reference evidence="4 5" key="1">
    <citation type="submission" date="2022-03" db="EMBL/GenBank/DDBJ databases">
        <title>Ignatzschineria rhizosphaerae HR5S32.</title>
        <authorList>
            <person name="Sun J.Q."/>
            <person name="Feng J.Y."/>
        </authorList>
    </citation>
    <scope>NUCLEOTIDE SEQUENCE [LARGE SCALE GENOMIC DNA]</scope>
    <source>
        <strain evidence="4 5">HR5S32</strain>
    </source>
</reference>
<dbReference type="RefSeq" id="WP_242150029.1">
    <property type="nucleotide sequence ID" value="NZ_CP093379.1"/>
</dbReference>
<keyword evidence="2 4" id="KW-0808">Transferase</keyword>
<protein>
    <submittedName>
        <fullName evidence="4">Glycosyltransferase</fullName>
        <ecNumber evidence="4">2.4.-.-</ecNumber>
    </submittedName>
</protein>
<dbReference type="InterPro" id="IPR001296">
    <property type="entry name" value="Glyco_trans_1"/>
</dbReference>
<evidence type="ECO:0000259" key="3">
    <source>
        <dbReference type="Pfam" id="PF00534"/>
    </source>
</evidence>
<dbReference type="PANTHER" id="PTHR12526">
    <property type="entry name" value="GLYCOSYLTRANSFERASE"/>
    <property type="match status" value="1"/>
</dbReference>
<evidence type="ECO:0000313" key="5">
    <source>
        <dbReference type="Proteomes" id="UP000829542"/>
    </source>
</evidence>
<evidence type="ECO:0000313" key="4">
    <source>
        <dbReference type="EMBL" id="UNM96439.1"/>
    </source>
</evidence>
<dbReference type="EMBL" id="CP093379">
    <property type="protein sequence ID" value="UNM96439.1"/>
    <property type="molecule type" value="Genomic_DNA"/>
</dbReference>
<dbReference type="Proteomes" id="UP000829542">
    <property type="component" value="Chromosome"/>
</dbReference>
<feature type="domain" description="Glycosyl transferase family 1" evidence="3">
    <location>
        <begin position="328"/>
        <end position="488"/>
    </location>
</feature>
<evidence type="ECO:0000256" key="1">
    <source>
        <dbReference type="ARBA" id="ARBA00022676"/>
    </source>
</evidence>
<dbReference type="GO" id="GO:0016757">
    <property type="term" value="F:glycosyltransferase activity"/>
    <property type="evidence" value="ECO:0007669"/>
    <property type="project" value="UniProtKB-KW"/>
</dbReference>
<dbReference type="Gene3D" id="3.40.50.2000">
    <property type="entry name" value="Glycogen Phosphorylase B"/>
    <property type="match status" value="3"/>
</dbReference>
<dbReference type="Pfam" id="PF00534">
    <property type="entry name" value="Glycos_transf_1"/>
    <property type="match status" value="1"/>
</dbReference>
<accession>A0ABY3X423</accession>
<name>A0ABY3X423_9GAMM</name>
<keyword evidence="1 4" id="KW-0328">Glycosyltransferase</keyword>
<dbReference type="SUPFAM" id="SSF53756">
    <property type="entry name" value="UDP-Glycosyltransferase/glycogen phosphorylase"/>
    <property type="match status" value="1"/>
</dbReference>
<organism evidence="4 5">
    <name type="scientific">Ignatzschineria rhizosphaerae</name>
    <dbReference type="NCBI Taxonomy" id="2923279"/>
    <lineage>
        <taxon>Bacteria</taxon>
        <taxon>Pseudomonadati</taxon>
        <taxon>Pseudomonadota</taxon>
        <taxon>Gammaproteobacteria</taxon>
        <taxon>Cardiobacteriales</taxon>
        <taxon>Ignatzschineriaceae</taxon>
        <taxon>Ignatzschineria</taxon>
    </lineage>
</organism>
<evidence type="ECO:0000256" key="2">
    <source>
        <dbReference type="ARBA" id="ARBA00022679"/>
    </source>
</evidence>
<gene>
    <name evidence="4" type="ORF">MMG00_00790</name>
</gene>
<sequence length="511" mass="59059">MKFKKVYFLNQDLGVQHTGIESSALLRYRLFANQLNIQPVFITAKYRSQLSTEIKILKQQAKLPSEATVINIYDFYQQLLPLKDAEISLYNGEVIVSLIGNHYQNYLDIDGNVRGRAFYNQSNQRLHYIVHFFKGTTWRRDYYHESGRLSCTHLLDTKGQKVLQEIFYRSDHTVCIIKNYFYDESGDRSGLKIQVFDAKGIAFVTDQEASFIEYFLTQYLSEKDDLSILIVDKNRVFYEPAISARNQLGRSRVKVITAIHNLHAVNYHKKETSRININYVSVFKDLTQPDAVIVQTNIQRNDIIARFGNTQNVYAIPHSYECQWEIDQKKCDQKPYKAVYFARYNHDKKHELAIDAFAKVVEKLPQAQFHCYGSGSRFKELQQLVQHLKLENNIFLHGWCDSVSEQYESAALSIISSESESFSLTIAESLAHGCPVIGFDVPYGPKELVHSGENGYLVPYKDTVAMAECILKVMLDSSLQRTLSENAKASAKRYSEIEVKKLWRQVFDEMI</sequence>
<dbReference type="EC" id="2.4.-.-" evidence="4"/>
<dbReference type="PANTHER" id="PTHR12526:SF629">
    <property type="entry name" value="TEICHURONIC ACID BIOSYNTHESIS GLYCOSYLTRANSFERASE TUAH-RELATED"/>
    <property type="match status" value="1"/>
</dbReference>
<keyword evidence="5" id="KW-1185">Reference proteome</keyword>
<proteinExistence type="predicted"/>